<evidence type="ECO:0008006" key="3">
    <source>
        <dbReference type="Google" id="ProtNLM"/>
    </source>
</evidence>
<evidence type="ECO:0000313" key="1">
    <source>
        <dbReference type="EMBL" id="MFC4303585.1"/>
    </source>
</evidence>
<organism evidence="1 2">
    <name type="scientific">Cohnella boryungensis</name>
    <dbReference type="NCBI Taxonomy" id="768479"/>
    <lineage>
        <taxon>Bacteria</taxon>
        <taxon>Bacillati</taxon>
        <taxon>Bacillota</taxon>
        <taxon>Bacilli</taxon>
        <taxon>Bacillales</taxon>
        <taxon>Paenibacillaceae</taxon>
        <taxon>Cohnella</taxon>
    </lineage>
</organism>
<sequence>MTNNSVFNQSNSPLYTQSTNTYLVPGIGNGPAGDAAKSGAFYILSSGSVSVGAGASLLIQVANPSGSGKTLYMNSLLGGVTGAATVNVLKGGTIPAGTTPTPFNANFGSSNTSVATARQNTGTLTGTSTGFLAIPLTAGMYFIEFGGGIVVPANQTLSVTVGTGALTASAVLSWWEY</sequence>
<keyword evidence="2" id="KW-1185">Reference proteome</keyword>
<dbReference type="EMBL" id="JBHSED010000013">
    <property type="protein sequence ID" value="MFC4303585.1"/>
    <property type="molecule type" value="Genomic_DNA"/>
</dbReference>
<comment type="caution">
    <text evidence="1">The sequence shown here is derived from an EMBL/GenBank/DDBJ whole genome shotgun (WGS) entry which is preliminary data.</text>
</comment>
<gene>
    <name evidence="1" type="ORF">ACFO1S_08970</name>
</gene>
<proteinExistence type="predicted"/>
<accession>A0ABV8S973</accession>
<dbReference type="RefSeq" id="WP_204602703.1">
    <property type="nucleotide sequence ID" value="NZ_JBHSED010000013.1"/>
</dbReference>
<evidence type="ECO:0000313" key="2">
    <source>
        <dbReference type="Proteomes" id="UP001595755"/>
    </source>
</evidence>
<reference evidence="2" key="1">
    <citation type="journal article" date="2019" name="Int. J. Syst. Evol. Microbiol.">
        <title>The Global Catalogue of Microorganisms (GCM) 10K type strain sequencing project: providing services to taxonomists for standard genome sequencing and annotation.</title>
        <authorList>
            <consortium name="The Broad Institute Genomics Platform"/>
            <consortium name="The Broad Institute Genome Sequencing Center for Infectious Disease"/>
            <person name="Wu L."/>
            <person name="Ma J."/>
        </authorList>
    </citation>
    <scope>NUCLEOTIDE SEQUENCE [LARGE SCALE GENOMIC DNA]</scope>
    <source>
        <strain evidence="2">CGMCC 4.1641</strain>
    </source>
</reference>
<name>A0ABV8S973_9BACL</name>
<dbReference type="Proteomes" id="UP001595755">
    <property type="component" value="Unassembled WGS sequence"/>
</dbReference>
<protein>
    <recommendedName>
        <fullName evidence="3">BclA C-terminal domain-containing protein</fullName>
    </recommendedName>
</protein>